<name>A0AAE8MLC4_9HYPO</name>
<reference evidence="2" key="1">
    <citation type="submission" date="2018-03" db="EMBL/GenBank/DDBJ databases">
        <authorList>
            <person name="Guldener U."/>
        </authorList>
    </citation>
    <scope>NUCLEOTIDE SEQUENCE</scope>
</reference>
<organism evidence="2 3">
    <name type="scientific">Fusarium torulosum</name>
    <dbReference type="NCBI Taxonomy" id="33205"/>
    <lineage>
        <taxon>Eukaryota</taxon>
        <taxon>Fungi</taxon>
        <taxon>Dikarya</taxon>
        <taxon>Ascomycota</taxon>
        <taxon>Pezizomycotina</taxon>
        <taxon>Sordariomycetes</taxon>
        <taxon>Hypocreomycetidae</taxon>
        <taxon>Hypocreales</taxon>
        <taxon>Nectriaceae</taxon>
        <taxon>Fusarium</taxon>
    </lineage>
</organism>
<feature type="compositionally biased region" description="Polar residues" evidence="1">
    <location>
        <begin position="78"/>
        <end position="87"/>
    </location>
</feature>
<comment type="caution">
    <text evidence="2">The sequence shown here is derived from an EMBL/GenBank/DDBJ whole genome shotgun (WGS) entry which is preliminary data.</text>
</comment>
<feature type="compositionally biased region" description="Basic and acidic residues" evidence="1">
    <location>
        <begin position="94"/>
        <end position="109"/>
    </location>
</feature>
<accession>A0AAE8MLC4</accession>
<proteinExistence type="predicted"/>
<dbReference type="EMBL" id="ONZP01000533">
    <property type="protein sequence ID" value="SPJ86923.1"/>
    <property type="molecule type" value="Genomic_DNA"/>
</dbReference>
<evidence type="ECO:0000256" key="1">
    <source>
        <dbReference type="SAM" id="MobiDB-lite"/>
    </source>
</evidence>
<sequence length="109" mass="12084">MPPQQATTPAAITGLHDEKITDTFEEEDLPATHTEEDGISLPCEWKTSEKCHQYCIVRCEKRPMGALSLLHNFPLALGSQTTHNGSSPSPPHLNADHHQKSIAHNQDEH</sequence>
<keyword evidence="3" id="KW-1185">Reference proteome</keyword>
<dbReference type="AlphaFoldDB" id="A0AAE8MLC4"/>
<protein>
    <submittedName>
        <fullName evidence="2">Uncharacterized protein</fullName>
    </submittedName>
</protein>
<evidence type="ECO:0000313" key="3">
    <source>
        <dbReference type="Proteomes" id="UP001187734"/>
    </source>
</evidence>
<feature type="region of interest" description="Disordered" evidence="1">
    <location>
        <begin position="77"/>
        <end position="109"/>
    </location>
</feature>
<dbReference type="Proteomes" id="UP001187734">
    <property type="component" value="Unassembled WGS sequence"/>
</dbReference>
<gene>
    <name evidence="2" type="ORF">FTOL_11948</name>
</gene>
<evidence type="ECO:0000313" key="2">
    <source>
        <dbReference type="EMBL" id="SPJ86923.1"/>
    </source>
</evidence>